<evidence type="ECO:0000259" key="1">
    <source>
        <dbReference type="PROSITE" id="PS50076"/>
    </source>
</evidence>
<dbReference type="Pfam" id="PF00226">
    <property type="entry name" value="DnaJ"/>
    <property type="match status" value="1"/>
</dbReference>
<dbReference type="Gene3D" id="1.10.287.110">
    <property type="entry name" value="DnaJ domain"/>
    <property type="match status" value="1"/>
</dbReference>
<reference evidence="2" key="1">
    <citation type="submission" date="2018-01" db="EMBL/GenBank/DDBJ databases">
        <authorList>
            <person name="Mao J.F."/>
        </authorList>
    </citation>
    <scope>NUCLEOTIDE SEQUENCE</scope>
    <source>
        <strain evidence="2">Huo1</strain>
        <tissue evidence="2">Leaf</tissue>
    </source>
</reference>
<proteinExistence type="predicted"/>
<organism evidence="2">
    <name type="scientific">Salvia splendens</name>
    <name type="common">Scarlet sage</name>
    <dbReference type="NCBI Taxonomy" id="180675"/>
    <lineage>
        <taxon>Eukaryota</taxon>
        <taxon>Viridiplantae</taxon>
        <taxon>Streptophyta</taxon>
        <taxon>Embryophyta</taxon>
        <taxon>Tracheophyta</taxon>
        <taxon>Spermatophyta</taxon>
        <taxon>Magnoliopsida</taxon>
        <taxon>eudicotyledons</taxon>
        <taxon>Gunneridae</taxon>
        <taxon>Pentapetalae</taxon>
        <taxon>asterids</taxon>
        <taxon>lamiids</taxon>
        <taxon>Lamiales</taxon>
        <taxon>Lamiaceae</taxon>
        <taxon>Nepetoideae</taxon>
        <taxon>Mentheae</taxon>
        <taxon>Salviinae</taxon>
        <taxon>Salvia</taxon>
        <taxon>Salvia subgen. Calosphace</taxon>
        <taxon>core Calosphace</taxon>
    </lineage>
</organism>
<dbReference type="PANTHER" id="PTHR44743">
    <property type="entry name" value="PUTATIVE, EXPRESSED-RELATED"/>
    <property type="match status" value="1"/>
</dbReference>
<dbReference type="SMART" id="SM00271">
    <property type="entry name" value="DnaJ"/>
    <property type="match status" value="1"/>
</dbReference>
<keyword evidence="3" id="KW-1185">Reference proteome</keyword>
<reference evidence="2" key="2">
    <citation type="submission" date="2020-08" db="EMBL/GenBank/DDBJ databases">
        <title>Plant Genome Project.</title>
        <authorList>
            <person name="Zhang R.-G."/>
        </authorList>
    </citation>
    <scope>NUCLEOTIDE SEQUENCE</scope>
    <source>
        <strain evidence="2">Huo1</strain>
        <tissue evidence="2">Leaf</tissue>
    </source>
</reference>
<dbReference type="PROSITE" id="PS50076">
    <property type="entry name" value="DNAJ_2"/>
    <property type="match status" value="1"/>
</dbReference>
<name>A0A8X8W5L6_SALSN</name>
<feature type="domain" description="J" evidence="1">
    <location>
        <begin position="1"/>
        <end position="75"/>
    </location>
</feature>
<evidence type="ECO:0000313" key="3">
    <source>
        <dbReference type="Proteomes" id="UP000298416"/>
    </source>
</evidence>
<dbReference type="EMBL" id="PNBA02000020">
    <property type="protein sequence ID" value="KAG6388356.1"/>
    <property type="molecule type" value="Genomic_DNA"/>
</dbReference>
<gene>
    <name evidence="2" type="ORF">SASPL_149781</name>
</gene>
<comment type="caution">
    <text evidence="2">The sequence shown here is derived from an EMBL/GenBank/DDBJ whole genome shotgun (WGS) entry which is preliminary data.</text>
</comment>
<dbReference type="Proteomes" id="UP000298416">
    <property type="component" value="Unassembled WGS sequence"/>
</dbReference>
<dbReference type="InterPro" id="IPR036869">
    <property type="entry name" value="J_dom_sf"/>
</dbReference>
<dbReference type="PANTHER" id="PTHR44743:SF5">
    <property type="entry name" value="CHAPERONE DNAJ-DOMAIN SUPERFAMILY PROTEIN"/>
    <property type="match status" value="1"/>
</dbReference>
<protein>
    <recommendedName>
        <fullName evidence="1">J domain-containing protein</fullName>
    </recommendedName>
</protein>
<dbReference type="AlphaFoldDB" id="A0A8X8W5L6"/>
<accession>A0A8X8W5L6</accession>
<sequence length="230" mass="25781">MAAEKEKNSDFYGVMGPNCKLRMGFLKLKKWHPDRCSASANQKFVKEAKEKFQDIQQVYSVLSDANKRFLYDVGTCNSDDDVENFVVVAEVSFKQSIKVPQENVNEFWSWSISKTQREQPKKECQEWPEVAAGGTAGSGRSRLGMASRLEAYLLRYSTTSSCHIAASNSDGMDQESLKNFRRIRSETGTTRITETALLESTSDLAIQETKIESKAERGAGQNENLGVSSY</sequence>
<evidence type="ECO:0000313" key="2">
    <source>
        <dbReference type="EMBL" id="KAG6388356.1"/>
    </source>
</evidence>
<dbReference type="CDD" id="cd06257">
    <property type="entry name" value="DnaJ"/>
    <property type="match status" value="1"/>
</dbReference>
<dbReference type="InterPro" id="IPR001623">
    <property type="entry name" value="DnaJ_domain"/>
</dbReference>
<dbReference type="SUPFAM" id="SSF46565">
    <property type="entry name" value="Chaperone J-domain"/>
    <property type="match status" value="1"/>
</dbReference>